<accession>A0ABX0PAF6</accession>
<dbReference type="Proteomes" id="UP000716322">
    <property type="component" value="Unassembled WGS sequence"/>
</dbReference>
<dbReference type="EMBL" id="JAAQOM010000006">
    <property type="protein sequence ID" value="NIA54274.1"/>
    <property type="molecule type" value="Genomic_DNA"/>
</dbReference>
<gene>
    <name evidence="1" type="ORF">HAV22_11590</name>
</gene>
<evidence type="ECO:0000313" key="1">
    <source>
        <dbReference type="EMBL" id="NIA54274.1"/>
    </source>
</evidence>
<organism evidence="1 2">
    <name type="scientific">Telluria antibiotica</name>
    <dbReference type="NCBI Taxonomy" id="2717319"/>
    <lineage>
        <taxon>Bacteria</taxon>
        <taxon>Pseudomonadati</taxon>
        <taxon>Pseudomonadota</taxon>
        <taxon>Betaproteobacteria</taxon>
        <taxon>Burkholderiales</taxon>
        <taxon>Oxalobacteraceae</taxon>
        <taxon>Telluria group</taxon>
        <taxon>Telluria</taxon>
    </lineage>
</organism>
<dbReference type="InterPro" id="IPR012292">
    <property type="entry name" value="Globin/Proto"/>
</dbReference>
<dbReference type="CDD" id="cd08916">
    <property type="entry name" value="TrHb3_P"/>
    <property type="match status" value="1"/>
</dbReference>
<dbReference type="SUPFAM" id="SSF46458">
    <property type="entry name" value="Globin-like"/>
    <property type="match status" value="1"/>
</dbReference>
<keyword evidence="2" id="KW-1185">Reference proteome</keyword>
<dbReference type="Gene3D" id="1.10.490.10">
    <property type="entry name" value="Globins"/>
    <property type="match status" value="1"/>
</dbReference>
<sequence>MTSPAITEASIVRLVDTFYARVRDDAVLSPVFEAKLAGRWHEHMPRMYAFWTKVLLGKGDFQGNVFGKHMALSGIETDHFVRWLTLFRLTAIDVFGIDGASDALVVAQRIASSLQLGFFGDIRV</sequence>
<name>A0ABX0PAF6_9BURK</name>
<proteinExistence type="predicted"/>
<evidence type="ECO:0000313" key="2">
    <source>
        <dbReference type="Proteomes" id="UP000716322"/>
    </source>
</evidence>
<protein>
    <submittedName>
        <fullName evidence="1">Group III truncated hemoglobin</fullName>
    </submittedName>
</protein>
<reference evidence="1 2" key="1">
    <citation type="submission" date="2020-03" db="EMBL/GenBank/DDBJ databases">
        <title>Genome sequence of strain Massilia sp. TW-1.</title>
        <authorList>
            <person name="Chaudhary D.K."/>
        </authorList>
    </citation>
    <scope>NUCLEOTIDE SEQUENCE [LARGE SCALE GENOMIC DNA]</scope>
    <source>
        <strain evidence="1 2">TW-1</strain>
    </source>
</reference>
<dbReference type="RefSeq" id="WP_166859233.1">
    <property type="nucleotide sequence ID" value="NZ_JAAQOM010000006.1"/>
</dbReference>
<dbReference type="InterPro" id="IPR009050">
    <property type="entry name" value="Globin-like_sf"/>
</dbReference>
<comment type="caution">
    <text evidence="1">The sequence shown here is derived from an EMBL/GenBank/DDBJ whole genome shotgun (WGS) entry which is preliminary data.</text>
</comment>